<proteinExistence type="predicted"/>
<feature type="domain" description="Winged helix-turn-helix transcription repressor HrcA DNA-binding" evidence="1">
    <location>
        <begin position="5"/>
        <end position="82"/>
    </location>
</feature>
<reference evidence="2" key="1">
    <citation type="submission" date="2022-09" db="EMBL/GenBank/DDBJ databases">
        <title>Haloadaptaus new haloarchaeum isolated from saline soil.</title>
        <authorList>
            <person name="Duran-Viseras A."/>
            <person name="Sanchez-Porro C."/>
            <person name="Ventosa A."/>
        </authorList>
    </citation>
    <scope>NUCLEOTIDE SEQUENCE</scope>
    <source>
        <strain evidence="2">F3-133</strain>
    </source>
</reference>
<dbReference type="GO" id="GO:0005829">
    <property type="term" value="C:cytosol"/>
    <property type="evidence" value="ECO:0007669"/>
    <property type="project" value="TreeGrafter"/>
</dbReference>
<comment type="caution">
    <text evidence="2">The sequence shown here is derived from an EMBL/GenBank/DDBJ whole genome shotgun (WGS) entry which is preliminary data.</text>
</comment>
<dbReference type="InterPro" id="IPR036390">
    <property type="entry name" value="WH_DNA-bd_sf"/>
</dbReference>
<dbReference type="Proteomes" id="UP001149411">
    <property type="component" value="Unassembled WGS sequence"/>
</dbReference>
<name>A0A9Q4C389_9EURY</name>
<evidence type="ECO:0000259" key="1">
    <source>
        <dbReference type="Pfam" id="PF03444"/>
    </source>
</evidence>
<sequence length="174" mass="18974">MADIDLSSSQKQILTALVDLFKQKDDVVKGKEIAERIDRNPGTIRNQMQSLKALQLVEGIPGPKGGYKPTAEAYESLDIEQMDEPATVPLYRNGERVEDVNVSEIGFTSVHHPSLCRAEIVAQGSIHEFEEGDAVRAGPTPISRLVVDATVDAKDDTNNTLICKIDDMEAPANS</sequence>
<dbReference type="Gene3D" id="1.10.10.10">
    <property type="entry name" value="Winged helix-like DNA-binding domain superfamily/Winged helix DNA-binding domain"/>
    <property type="match status" value="1"/>
</dbReference>
<accession>A0A9Q4C389</accession>
<dbReference type="Pfam" id="PF03444">
    <property type="entry name" value="WHD_HrcA"/>
    <property type="match status" value="1"/>
</dbReference>
<dbReference type="PANTHER" id="PTHR33221:SF15">
    <property type="entry name" value="HTH-TYPE TRANSCRIPTIONAL REGULATOR YWGB-RELATED"/>
    <property type="match status" value="1"/>
</dbReference>
<dbReference type="SUPFAM" id="SSF46785">
    <property type="entry name" value="Winged helix' DNA-binding domain"/>
    <property type="match status" value="1"/>
</dbReference>
<dbReference type="EMBL" id="RKLV01000002">
    <property type="protein sequence ID" value="MCX2818155.1"/>
    <property type="molecule type" value="Genomic_DNA"/>
</dbReference>
<dbReference type="GO" id="GO:0003700">
    <property type="term" value="F:DNA-binding transcription factor activity"/>
    <property type="evidence" value="ECO:0007669"/>
    <property type="project" value="TreeGrafter"/>
</dbReference>
<evidence type="ECO:0000313" key="2">
    <source>
        <dbReference type="EMBL" id="MCX2818155.1"/>
    </source>
</evidence>
<dbReference type="InterPro" id="IPR036388">
    <property type="entry name" value="WH-like_DNA-bd_sf"/>
</dbReference>
<dbReference type="PANTHER" id="PTHR33221">
    <property type="entry name" value="WINGED HELIX-TURN-HELIX TRANSCRIPTIONAL REGULATOR, RRF2 FAMILY"/>
    <property type="match status" value="1"/>
</dbReference>
<dbReference type="InterPro" id="IPR005104">
    <property type="entry name" value="WHTH_HrcA_DNA-bd"/>
</dbReference>
<gene>
    <name evidence="2" type="ORF">EGH25_02155</name>
</gene>
<organism evidence="2 3">
    <name type="scientific">Halorutilus salinus</name>
    <dbReference type="NCBI Taxonomy" id="2487751"/>
    <lineage>
        <taxon>Archaea</taxon>
        <taxon>Methanobacteriati</taxon>
        <taxon>Methanobacteriota</taxon>
        <taxon>Stenosarchaea group</taxon>
        <taxon>Halobacteria</taxon>
        <taxon>Halorutilales</taxon>
        <taxon>Halorutilaceae</taxon>
        <taxon>Halorutilus</taxon>
    </lineage>
</organism>
<dbReference type="InterPro" id="IPR000944">
    <property type="entry name" value="Tscrpt_reg_Rrf2"/>
</dbReference>
<evidence type="ECO:0000313" key="3">
    <source>
        <dbReference type="Proteomes" id="UP001149411"/>
    </source>
</evidence>
<dbReference type="GO" id="GO:0003677">
    <property type="term" value="F:DNA binding"/>
    <property type="evidence" value="ECO:0007669"/>
    <property type="project" value="InterPro"/>
</dbReference>
<dbReference type="AlphaFoldDB" id="A0A9Q4C389"/>
<dbReference type="RefSeq" id="WP_266085841.1">
    <property type="nucleotide sequence ID" value="NZ_RKLV01000002.1"/>
</dbReference>
<protein>
    <submittedName>
        <fullName evidence="2">Rrf2 family transcriptional regulator</fullName>
    </submittedName>
</protein>
<keyword evidence="3" id="KW-1185">Reference proteome</keyword>